<name>A0AAU8FMF1_9BACT</name>
<proteinExistence type="predicted"/>
<dbReference type="EMBL" id="CP159289">
    <property type="protein sequence ID" value="XCH25769.1"/>
    <property type="molecule type" value="Genomic_DNA"/>
</dbReference>
<protein>
    <submittedName>
        <fullName evidence="1">Uncharacterized protein</fullName>
    </submittedName>
</protein>
<dbReference type="RefSeq" id="WP_353721066.1">
    <property type="nucleotide sequence ID" value="NZ_CP159289.1"/>
</dbReference>
<evidence type="ECO:0000313" key="1">
    <source>
        <dbReference type="EMBL" id="XCH25769.1"/>
    </source>
</evidence>
<accession>A0AAU8FMF1</accession>
<organism evidence="1">
    <name type="scientific">Dyadobacter sp. 676</name>
    <dbReference type="NCBI Taxonomy" id="3088362"/>
    <lineage>
        <taxon>Bacteria</taxon>
        <taxon>Pseudomonadati</taxon>
        <taxon>Bacteroidota</taxon>
        <taxon>Cytophagia</taxon>
        <taxon>Cytophagales</taxon>
        <taxon>Spirosomataceae</taxon>
        <taxon>Dyadobacter</taxon>
    </lineage>
</organism>
<dbReference type="AlphaFoldDB" id="A0AAU8FMF1"/>
<sequence>MVIEEVRKEDSANVQSIALRVRPVPAPGSGNEKPTHFYDGESTSTFTLSRESTTVTVAIYDRNISPNTEADSLIDKVRNAITGLFGEKVFSGIQWQALADGLLK</sequence>
<gene>
    <name evidence="1" type="ORF">ABV298_04955</name>
</gene>
<reference evidence="1" key="1">
    <citation type="submission" date="2024-06" db="EMBL/GenBank/DDBJ databases">
        <title>Sequencing and assembly of the genome of Dyadobacter sp. strain 676, a symbiont of Cyamopsis tetragonoloba.</title>
        <authorList>
            <person name="Guro P."/>
            <person name="Sazanova A."/>
            <person name="Kuznetsova I."/>
            <person name="Belimov A."/>
            <person name="Safronova V."/>
        </authorList>
    </citation>
    <scope>NUCLEOTIDE SEQUENCE</scope>
    <source>
        <strain evidence="1">676</strain>
    </source>
</reference>